<dbReference type="InterPro" id="IPR036770">
    <property type="entry name" value="Ankyrin_rpt-contain_sf"/>
</dbReference>
<gene>
    <name evidence="4" type="ORF">GCM10011515_07200</name>
</gene>
<keyword evidence="1" id="KW-0040">ANK repeat</keyword>
<protein>
    <recommendedName>
        <fullName evidence="6">Ankyrin repeats (3 copies)</fullName>
    </recommendedName>
</protein>
<keyword evidence="5" id="KW-1185">Reference proteome</keyword>
<evidence type="ECO:0000313" key="4">
    <source>
        <dbReference type="EMBL" id="GGD90155.1"/>
    </source>
</evidence>
<dbReference type="EMBL" id="BMKL01000001">
    <property type="protein sequence ID" value="GGD90155.1"/>
    <property type="molecule type" value="Genomic_DNA"/>
</dbReference>
<feature type="compositionally biased region" description="Low complexity" evidence="2">
    <location>
        <begin position="133"/>
        <end position="154"/>
    </location>
</feature>
<feature type="signal peptide" evidence="3">
    <location>
        <begin position="1"/>
        <end position="22"/>
    </location>
</feature>
<sequence>MKKLLAASALALAVIIGGQSVAPIATPAIAQADAFENAHHYVVNKMNAQALEIIDRGDFPIDQGNYEGWTMLHYAAESGNLEMVKALLERGADPTLATQWGTSAYDVGSTTLIKAAIAAAIEARTGVNPVKPAVSARPSSTSAAAAPVRASASAKPGKTQTAREKMCEGRWYSSNALCSDSTCKMREYRKWQTCLKTGSYY</sequence>
<reference evidence="5" key="1">
    <citation type="journal article" date="2019" name="Int. J. Syst. Evol. Microbiol.">
        <title>The Global Catalogue of Microorganisms (GCM) 10K type strain sequencing project: providing services to taxonomists for standard genome sequencing and annotation.</title>
        <authorList>
            <consortium name="The Broad Institute Genomics Platform"/>
            <consortium name="The Broad Institute Genome Sequencing Center for Infectious Disease"/>
            <person name="Wu L."/>
            <person name="Ma J."/>
        </authorList>
    </citation>
    <scope>NUCLEOTIDE SEQUENCE [LARGE SCALE GENOMIC DNA]</scope>
    <source>
        <strain evidence="5">CGMCC 1.15959</strain>
    </source>
</reference>
<keyword evidence="3" id="KW-0732">Signal</keyword>
<dbReference type="InterPro" id="IPR002110">
    <property type="entry name" value="Ankyrin_rpt"/>
</dbReference>
<evidence type="ECO:0008006" key="6">
    <source>
        <dbReference type="Google" id="ProtNLM"/>
    </source>
</evidence>
<evidence type="ECO:0000256" key="3">
    <source>
        <dbReference type="SAM" id="SignalP"/>
    </source>
</evidence>
<evidence type="ECO:0000256" key="1">
    <source>
        <dbReference type="PROSITE-ProRule" id="PRU00023"/>
    </source>
</evidence>
<comment type="caution">
    <text evidence="4">The sequence shown here is derived from an EMBL/GenBank/DDBJ whole genome shotgun (WGS) entry which is preliminary data.</text>
</comment>
<proteinExistence type="predicted"/>
<dbReference type="PROSITE" id="PS50297">
    <property type="entry name" value="ANK_REP_REGION"/>
    <property type="match status" value="1"/>
</dbReference>
<organism evidence="4 5">
    <name type="scientific">Tsuneonella deserti</name>
    <dbReference type="NCBI Taxonomy" id="2035528"/>
    <lineage>
        <taxon>Bacteria</taxon>
        <taxon>Pseudomonadati</taxon>
        <taxon>Pseudomonadota</taxon>
        <taxon>Alphaproteobacteria</taxon>
        <taxon>Sphingomonadales</taxon>
        <taxon>Erythrobacteraceae</taxon>
        <taxon>Tsuneonella</taxon>
    </lineage>
</organism>
<dbReference type="SMART" id="SM00248">
    <property type="entry name" value="ANK"/>
    <property type="match status" value="1"/>
</dbReference>
<evidence type="ECO:0000256" key="2">
    <source>
        <dbReference type="SAM" id="MobiDB-lite"/>
    </source>
</evidence>
<evidence type="ECO:0000313" key="5">
    <source>
        <dbReference type="Proteomes" id="UP000619041"/>
    </source>
</evidence>
<feature type="region of interest" description="Disordered" evidence="2">
    <location>
        <begin position="131"/>
        <end position="161"/>
    </location>
</feature>
<dbReference type="Gene3D" id="1.25.40.20">
    <property type="entry name" value="Ankyrin repeat-containing domain"/>
    <property type="match status" value="1"/>
</dbReference>
<dbReference type="PROSITE" id="PS50088">
    <property type="entry name" value="ANK_REPEAT"/>
    <property type="match status" value="1"/>
</dbReference>
<dbReference type="Pfam" id="PF12796">
    <property type="entry name" value="Ank_2"/>
    <property type="match status" value="1"/>
</dbReference>
<name>A0ABQ1S4I0_9SPHN</name>
<accession>A0ABQ1S4I0</accession>
<dbReference type="Proteomes" id="UP000619041">
    <property type="component" value="Unassembled WGS sequence"/>
</dbReference>
<feature type="chain" id="PRO_5047129669" description="Ankyrin repeats (3 copies)" evidence="3">
    <location>
        <begin position="23"/>
        <end position="201"/>
    </location>
</feature>
<dbReference type="RefSeq" id="WP_188643882.1">
    <property type="nucleotide sequence ID" value="NZ_BMKL01000001.1"/>
</dbReference>
<dbReference type="SUPFAM" id="SSF48403">
    <property type="entry name" value="Ankyrin repeat"/>
    <property type="match status" value="1"/>
</dbReference>
<feature type="repeat" description="ANK" evidence="1">
    <location>
        <begin position="67"/>
        <end position="99"/>
    </location>
</feature>